<name>A0A7S8MYR6_9MICO</name>
<dbReference type="SMART" id="SM00487">
    <property type="entry name" value="DEXDc"/>
    <property type="match status" value="1"/>
</dbReference>
<keyword evidence="2" id="KW-0863">Zinc-finger</keyword>
<dbReference type="Pfam" id="PF00271">
    <property type="entry name" value="Helicase_C"/>
    <property type="match status" value="1"/>
</dbReference>
<sequence>MDYWHEVAQSLGGANYDRAWALNAAGRVTIVDLDADNTRTSVDAVVRDRGHGGDDVMVVSVVIEPARGSMSAYCSCEHAPHCAHVAAVLLAVSDAGTDSGARGPKGQSFPPRDSTPPWQRSLDGLLPASDAAAVELCLFITLQTPRATRWSRVPQQPRLAARPGMRGARGAWIKGKARWGHLDGLQADPAALALLIELDVLDPAANSWGYTYRDDEWMQLDRLPSRTLWSLLTDLEAAGVALVSPGKAQHPVRLDGEPLTPRISVTENRKRLAVRGELVPVRDDEDADAGDADAGADGESEASEPLVTVGNPPIAVGRVTAAGTAEERIVLHPLDPPLTGPMRDLIAADKPISVDTASRERFESDYLPRLQAIAPVVSPDASYTVPAPPSTVLEVRVDHGDGLAHLTWRWDRLGGSIRPDRDREAGILDSVRSTAGAHASIVLPGERPDAAMVPPDQTLRGAAAVLFVAEVLPGLRSLETVRVVEDVEAPSFRAASQAPDVSVTAQPGTNDWFDLSVQVRIEGEDVDFAALFRALSENEPILVLPSGTYFSLDTPELQRLREIIAEASALSDRPVTSVQVSRYQADLWEELVELGVVARQEIEWWMRVRGLSDHDQLTPIDAPPTLRAELRDYQRTGYSWLHFLRTHQLGGVLADDMGLGKTLQTIAMIEKARLDALETGDQQHPPFLIVAPTSVVGNWAAECARFAPELRVAAISAMGNKRGTALADEVAGAHAVVTSYALFRLEFDAYATLDWQGLILDEAQQIKNPSSQGYKCARMLDAPFTLVITGTPLENNLLELWALVSLACPGLLGGRRSFTEYYRTPIERERDNERLRTLQRRIRPFLLRRTKELVASELPPKQEQQLVLDLHPTHRRLYDRRLARERQKVLGLVDDVDANRFQIFRSLTLLRQLSLSPDLVDEGEAPSAKLDALIELLREAAAEGHRALVLSQFTRFLGRARDAATDAGIASLYLDGSTTNRAAVIDQFRTGDAPAFFVSLKAGGVGLNLVEADYVILLDPWWNPAVEAQAIDRAHRIGQTRPVIVYRLVSKGTIEEKVMALKTTKAQLFDRVLDTDGDAIGGGLSADDIRSLVD</sequence>
<dbReference type="InterPro" id="IPR049730">
    <property type="entry name" value="SNF2/RAD54-like_C"/>
</dbReference>
<evidence type="ECO:0000256" key="2">
    <source>
        <dbReference type="PROSITE-ProRule" id="PRU00325"/>
    </source>
</evidence>
<dbReference type="CDD" id="cd18012">
    <property type="entry name" value="DEXQc_arch_SWI2_SNF2"/>
    <property type="match status" value="1"/>
</dbReference>
<dbReference type="Gene3D" id="3.40.50.300">
    <property type="entry name" value="P-loop containing nucleotide triphosphate hydrolases"/>
    <property type="match status" value="1"/>
</dbReference>
<dbReference type="AlphaFoldDB" id="A0A7S8MYR6"/>
<proteinExistence type="predicted"/>
<protein>
    <submittedName>
        <fullName evidence="7">DEAD/DEAH box helicase</fullName>
    </submittedName>
</protein>
<dbReference type="InterPro" id="IPR050496">
    <property type="entry name" value="SNF2_RAD54_helicase_repair"/>
</dbReference>
<feature type="domain" description="Helicase C-terminal" evidence="6">
    <location>
        <begin position="929"/>
        <end position="1084"/>
    </location>
</feature>
<evidence type="ECO:0000259" key="6">
    <source>
        <dbReference type="PROSITE" id="PS51194"/>
    </source>
</evidence>
<dbReference type="InterPro" id="IPR013663">
    <property type="entry name" value="Helicase_SWF/SNF/SWI_bac"/>
</dbReference>
<feature type="region of interest" description="Disordered" evidence="3">
    <location>
        <begin position="276"/>
        <end position="311"/>
    </location>
</feature>
<dbReference type="InterPro" id="IPR001650">
    <property type="entry name" value="Helicase_C-like"/>
</dbReference>
<dbReference type="GO" id="GO:0004386">
    <property type="term" value="F:helicase activity"/>
    <property type="evidence" value="ECO:0007669"/>
    <property type="project" value="UniProtKB-KW"/>
</dbReference>
<keyword evidence="7" id="KW-0547">Nucleotide-binding</keyword>
<keyword evidence="7" id="KW-0347">Helicase</keyword>
<dbReference type="GO" id="GO:0008270">
    <property type="term" value="F:zinc ion binding"/>
    <property type="evidence" value="ECO:0007669"/>
    <property type="project" value="UniProtKB-KW"/>
</dbReference>
<dbReference type="Pfam" id="PF08455">
    <property type="entry name" value="SNF2_assoc"/>
    <property type="match status" value="1"/>
</dbReference>
<dbReference type="GO" id="GO:0005524">
    <property type="term" value="F:ATP binding"/>
    <property type="evidence" value="ECO:0007669"/>
    <property type="project" value="InterPro"/>
</dbReference>
<reference evidence="7 8" key="1">
    <citation type="submission" date="2020-11" db="EMBL/GenBank/DDBJ databases">
        <title>Amino acid is mineralized and recycled by bacteria in oceanic microbiome.</title>
        <authorList>
            <person name="Zheng L.Y."/>
        </authorList>
    </citation>
    <scope>NUCLEOTIDE SEQUENCE [LARGE SCALE GENOMIC DNA]</scope>
    <source>
        <strain evidence="7 8">A32-1</strain>
    </source>
</reference>
<evidence type="ECO:0000259" key="4">
    <source>
        <dbReference type="PROSITE" id="PS50966"/>
    </source>
</evidence>
<evidence type="ECO:0000259" key="5">
    <source>
        <dbReference type="PROSITE" id="PS51192"/>
    </source>
</evidence>
<dbReference type="GO" id="GO:0015616">
    <property type="term" value="F:DNA translocase activity"/>
    <property type="evidence" value="ECO:0007669"/>
    <property type="project" value="TreeGrafter"/>
</dbReference>
<dbReference type="Pfam" id="PF00176">
    <property type="entry name" value="SNF2-rel_dom"/>
    <property type="match status" value="1"/>
</dbReference>
<feature type="domain" description="SWIM-type" evidence="4">
    <location>
        <begin position="59"/>
        <end position="93"/>
    </location>
</feature>
<dbReference type="SMART" id="SM00490">
    <property type="entry name" value="HELICc"/>
    <property type="match status" value="1"/>
</dbReference>
<dbReference type="InterPro" id="IPR027417">
    <property type="entry name" value="P-loop_NTPase"/>
</dbReference>
<evidence type="ECO:0000313" key="8">
    <source>
        <dbReference type="Proteomes" id="UP000594480"/>
    </source>
</evidence>
<keyword evidence="7" id="KW-0067">ATP-binding</keyword>
<feature type="compositionally biased region" description="Acidic residues" evidence="3">
    <location>
        <begin position="283"/>
        <end position="302"/>
    </location>
</feature>
<keyword evidence="2" id="KW-0479">Metal-binding</keyword>
<gene>
    <name evidence="7" type="ORF">IT882_02560</name>
</gene>
<keyword evidence="1" id="KW-0378">Hydrolase</keyword>
<dbReference type="PROSITE" id="PS51192">
    <property type="entry name" value="HELICASE_ATP_BIND_1"/>
    <property type="match status" value="1"/>
</dbReference>
<evidence type="ECO:0000313" key="7">
    <source>
        <dbReference type="EMBL" id="QPE05020.1"/>
    </source>
</evidence>
<dbReference type="KEGG" id="msf:IT882_02560"/>
<dbReference type="InterPro" id="IPR000330">
    <property type="entry name" value="SNF2_N"/>
</dbReference>
<keyword evidence="8" id="KW-1185">Reference proteome</keyword>
<dbReference type="Proteomes" id="UP000594480">
    <property type="component" value="Chromosome"/>
</dbReference>
<feature type="region of interest" description="Disordered" evidence="3">
    <location>
        <begin position="97"/>
        <end position="117"/>
    </location>
</feature>
<evidence type="ECO:0000256" key="1">
    <source>
        <dbReference type="ARBA" id="ARBA00022801"/>
    </source>
</evidence>
<organism evidence="7 8">
    <name type="scientific">Microbacterium schleiferi</name>
    <dbReference type="NCBI Taxonomy" id="69362"/>
    <lineage>
        <taxon>Bacteria</taxon>
        <taxon>Bacillati</taxon>
        <taxon>Actinomycetota</taxon>
        <taxon>Actinomycetes</taxon>
        <taxon>Micrococcales</taxon>
        <taxon>Microbacteriaceae</taxon>
        <taxon>Microbacterium</taxon>
    </lineage>
</organism>
<dbReference type="InterPro" id="IPR038718">
    <property type="entry name" value="SNF2-like_sf"/>
</dbReference>
<feature type="domain" description="Helicase ATP-binding" evidence="5">
    <location>
        <begin position="642"/>
        <end position="810"/>
    </location>
</feature>
<dbReference type="PANTHER" id="PTHR45629">
    <property type="entry name" value="SNF2/RAD54 FAMILY MEMBER"/>
    <property type="match status" value="1"/>
</dbReference>
<dbReference type="PROSITE" id="PS50966">
    <property type="entry name" value="ZF_SWIM"/>
    <property type="match status" value="1"/>
</dbReference>
<dbReference type="InterPro" id="IPR007527">
    <property type="entry name" value="Znf_SWIM"/>
</dbReference>
<dbReference type="RefSeq" id="WP_195693040.1">
    <property type="nucleotide sequence ID" value="NZ_CP064760.1"/>
</dbReference>
<evidence type="ECO:0000256" key="3">
    <source>
        <dbReference type="SAM" id="MobiDB-lite"/>
    </source>
</evidence>
<dbReference type="PANTHER" id="PTHR45629:SF7">
    <property type="entry name" value="DNA EXCISION REPAIR PROTEIN ERCC-6-RELATED"/>
    <property type="match status" value="1"/>
</dbReference>
<dbReference type="Gene3D" id="3.40.50.10810">
    <property type="entry name" value="Tandem AAA-ATPase domain"/>
    <property type="match status" value="1"/>
</dbReference>
<keyword evidence="2" id="KW-0862">Zinc</keyword>
<dbReference type="EMBL" id="CP064760">
    <property type="protein sequence ID" value="QPE05020.1"/>
    <property type="molecule type" value="Genomic_DNA"/>
</dbReference>
<dbReference type="PROSITE" id="PS51194">
    <property type="entry name" value="HELICASE_CTER"/>
    <property type="match status" value="1"/>
</dbReference>
<dbReference type="GO" id="GO:0016787">
    <property type="term" value="F:hydrolase activity"/>
    <property type="evidence" value="ECO:0007669"/>
    <property type="project" value="UniProtKB-KW"/>
</dbReference>
<accession>A0A7S8MYR6</accession>
<dbReference type="CDD" id="cd18793">
    <property type="entry name" value="SF2_C_SNF"/>
    <property type="match status" value="1"/>
</dbReference>
<dbReference type="SUPFAM" id="SSF52540">
    <property type="entry name" value="P-loop containing nucleoside triphosphate hydrolases"/>
    <property type="match status" value="2"/>
</dbReference>
<dbReference type="InterPro" id="IPR014001">
    <property type="entry name" value="Helicase_ATP-bd"/>
</dbReference>